<evidence type="ECO:0000313" key="7">
    <source>
        <dbReference type="EMBL" id="KRN32662.1"/>
    </source>
</evidence>
<dbReference type="PANTHER" id="PTHR32114">
    <property type="entry name" value="ABC TRANSPORTER ABCH.3"/>
    <property type="match status" value="1"/>
</dbReference>
<dbReference type="Proteomes" id="UP000051645">
    <property type="component" value="Unassembled WGS sequence"/>
</dbReference>
<dbReference type="PANTHER" id="PTHR32114:SF2">
    <property type="entry name" value="ABC TRANSPORTER ABCH.3"/>
    <property type="match status" value="1"/>
</dbReference>
<dbReference type="GO" id="GO:0016887">
    <property type="term" value="F:ATP hydrolysis activity"/>
    <property type="evidence" value="ECO:0007669"/>
    <property type="project" value="InterPro"/>
</dbReference>
<dbReference type="AlphaFoldDB" id="A0A0R2FK39"/>
<evidence type="ECO:0000313" key="6">
    <source>
        <dbReference type="EMBL" id="KRN28928.1"/>
    </source>
</evidence>
<feature type="coiled-coil region" evidence="4">
    <location>
        <begin position="244"/>
        <end position="292"/>
    </location>
</feature>
<dbReference type="InterPro" id="IPR038729">
    <property type="entry name" value="Rad50/SbcC_AAA"/>
</dbReference>
<comment type="caution">
    <text evidence="6">The sequence shown here is derived from an EMBL/GenBank/DDBJ whole genome shotgun (WGS) entry which is preliminary data.</text>
</comment>
<comment type="subunit">
    <text evidence="2">Heterodimer of SbcC and SbcD.</text>
</comment>
<dbReference type="InterPro" id="IPR027417">
    <property type="entry name" value="P-loop_NTPase"/>
</dbReference>
<evidence type="ECO:0000256" key="3">
    <source>
        <dbReference type="ARBA" id="ARBA00013368"/>
    </source>
</evidence>
<dbReference type="SUPFAM" id="SSF52540">
    <property type="entry name" value="P-loop containing nucleoside triphosphate hydrolases"/>
    <property type="match status" value="1"/>
</dbReference>
<feature type="coiled-coil region" evidence="4">
    <location>
        <begin position="613"/>
        <end position="682"/>
    </location>
</feature>
<feature type="coiled-coil region" evidence="4">
    <location>
        <begin position="404"/>
        <end position="503"/>
    </location>
</feature>
<keyword evidence="6" id="KW-0378">Hydrolase</keyword>
<dbReference type="EMBL" id="JQAT01000002">
    <property type="protein sequence ID" value="KRN28928.1"/>
    <property type="molecule type" value="Genomic_DNA"/>
</dbReference>
<keyword evidence="6" id="KW-0540">Nuclease</keyword>
<evidence type="ECO:0000259" key="5">
    <source>
        <dbReference type="Pfam" id="PF13476"/>
    </source>
</evidence>
<evidence type="ECO:0000313" key="9">
    <source>
        <dbReference type="Proteomes" id="UP000051751"/>
    </source>
</evidence>
<feature type="coiled-coil region" evidence="4">
    <location>
        <begin position="781"/>
        <end position="808"/>
    </location>
</feature>
<keyword evidence="8" id="KW-1185">Reference proteome</keyword>
<feature type="domain" description="Rad50/SbcC-type AAA" evidence="5">
    <location>
        <begin position="5"/>
        <end position="232"/>
    </location>
</feature>
<dbReference type="OrthoDB" id="9795626at2"/>
<dbReference type="PROSITE" id="PS00675">
    <property type="entry name" value="SIGMA54_INTERACT_1"/>
    <property type="match status" value="1"/>
</dbReference>
<dbReference type="RefSeq" id="WP_057768923.1">
    <property type="nucleotide sequence ID" value="NZ_JQAT01000002.1"/>
</dbReference>
<evidence type="ECO:0000256" key="2">
    <source>
        <dbReference type="ARBA" id="ARBA00011322"/>
    </source>
</evidence>
<dbReference type="InterPro" id="IPR025662">
    <property type="entry name" value="Sigma_54_int_dom_ATP-bd_1"/>
</dbReference>
<dbReference type="PATRIC" id="fig|81857.3.peg.1144"/>
<name>A0A0R2FK39_9LACO</name>
<comment type="similarity">
    <text evidence="1">Belongs to the SMC family. SbcC subfamily.</text>
</comment>
<evidence type="ECO:0000256" key="1">
    <source>
        <dbReference type="ARBA" id="ARBA00006930"/>
    </source>
</evidence>
<dbReference type="STRING" id="81857.IV38_GL001138"/>
<accession>A0A0R2FK39</accession>
<dbReference type="Gene3D" id="1.20.120.330">
    <property type="entry name" value="Nucleotidyltransferases domain 2"/>
    <property type="match status" value="1"/>
</dbReference>
<sequence length="1052" mass="118091">MKLSKLEMNFFGPYEHETVDFAKFEEVPLFLISGQTGSGKTTIFDAMCYALFGETSRKNERTGETLRSKFAQLGDETAVTLWFSQGGKDYRIWRAPAQDFPKAHGGLTSRPAKVKLQVKQGDKELGEYQKSKVVGTMIQDLLHLTAEQFRQIVLLPQGDFQTFLMADSNDKEAVLRSLFGTQFYEDWAQDLKSRSQQMSKQVNSDHDKITGLTEHIQWVNSDDEVQAAQLKNPLDVSKLLAQQDDRLTQKAAQEQQQYQQQQEAVDQQRTTLQQAQQLADNYQKQHTAQQQLTALNAQAPAMQSVAAQIDALQWAQVQADTYKQWQTGKRHIKTQQEAVAALQQQAAQLVKDAADHQERVAALGKQQPEFEAHHTRMTQLQAKLPLYATAAQTQQAAAAQQKVVADGQQQVAQLQAQSQQFANQMAALQQQLTERDENQAQLHQADQQNLQLNNIRRQYQQVQQLHRALETAQTDLQDKQTRLAQETQTVADAQTNYQQLDSQWAAAQIAQLSQKLLPGQPCPVCGSTEHPHPASTVAIADLDEATVKEAQHALTDAQSRLNSLQGQYSEQQKHFQQAQTDFNTQWAQLIQQVQECSLDVTQETSLQDLISVLQQWSADLTAKKAAADQKQQELAAAQTQLDQQTQAADQLNEQLQSQTGQLTAATLTLTQLQAKLQTQQEQLDPAFADQQALQQHITALRQEWDQFQTDLKTQTDQLQTAQTDQAAVQQSLQDQQGQLVQQQETVQALETELTQRSQTKWPDKTDALDYLGKLLDQLDQLAAQQQIYQDYQHQLQQAQDEVRHFTDAIAGQAQPDVAAAQAQLDEMQATAETRRQHWEDTKAALQNDKRIQTELQKRAQQIRDQQDQLTSLNALVGVVAGDRSSRTLSLERYVLQTYLQEILQQANGRLASLTDGRYQFRLHHEVGSSIKNSGLEIDVYDDNFGDTRSVHTLSGGESFIAALSLALALGEVVQQESGGVTIDMLLVDEGFGALDEEALNTAMEALQSIEGKHRLIGLISHVKEMEEQIPYQLQVVKNGDGKSHLTYLLGEV</sequence>
<dbReference type="Pfam" id="PF13476">
    <property type="entry name" value="AAA_23"/>
    <property type="match status" value="1"/>
</dbReference>
<dbReference type="Gene3D" id="3.40.50.300">
    <property type="entry name" value="P-loop containing nucleotide triphosphate hydrolases"/>
    <property type="match status" value="2"/>
</dbReference>
<protein>
    <recommendedName>
        <fullName evidence="3">Nuclease SbcCD subunit C</fullName>
    </recommendedName>
</protein>
<dbReference type="Proteomes" id="UP000051751">
    <property type="component" value="Unassembled WGS sequence"/>
</dbReference>
<keyword evidence="4" id="KW-0175">Coiled coil</keyword>
<gene>
    <name evidence="6" type="ORF">IV38_GL001138</name>
    <name evidence="7" type="ORF">IV40_GL000715</name>
</gene>
<evidence type="ECO:0000256" key="4">
    <source>
        <dbReference type="SAM" id="Coils"/>
    </source>
</evidence>
<dbReference type="GO" id="GO:0006302">
    <property type="term" value="P:double-strand break repair"/>
    <property type="evidence" value="ECO:0007669"/>
    <property type="project" value="InterPro"/>
</dbReference>
<feature type="coiled-coil region" evidence="4">
    <location>
        <begin position="547"/>
        <end position="574"/>
    </location>
</feature>
<dbReference type="GO" id="GO:0004527">
    <property type="term" value="F:exonuclease activity"/>
    <property type="evidence" value="ECO:0007669"/>
    <property type="project" value="UniProtKB-KW"/>
</dbReference>
<organism evidence="6 9">
    <name type="scientific">Lactobacillus selangorensis</name>
    <dbReference type="NCBI Taxonomy" id="81857"/>
    <lineage>
        <taxon>Bacteria</taxon>
        <taxon>Bacillati</taxon>
        <taxon>Bacillota</taxon>
        <taxon>Bacilli</taxon>
        <taxon>Lactobacillales</taxon>
        <taxon>Lactobacillaceae</taxon>
        <taxon>Lactobacillus</taxon>
    </lineage>
</organism>
<dbReference type="EMBL" id="JQAZ01000002">
    <property type="protein sequence ID" value="KRN32662.1"/>
    <property type="molecule type" value="Genomic_DNA"/>
</dbReference>
<keyword evidence="6" id="KW-0269">Exonuclease</keyword>
<dbReference type="Pfam" id="PF13558">
    <property type="entry name" value="SbcC_Walker_B"/>
    <property type="match status" value="1"/>
</dbReference>
<feature type="coiled-coil region" evidence="4">
    <location>
        <begin position="332"/>
        <end position="359"/>
    </location>
</feature>
<evidence type="ECO:0000313" key="8">
    <source>
        <dbReference type="Proteomes" id="UP000051645"/>
    </source>
</evidence>
<proteinExistence type="inferred from homology"/>
<reference evidence="8 9" key="1">
    <citation type="journal article" date="2015" name="Genome Announc.">
        <title>Expanding the biotechnology potential of lactobacilli through comparative genomics of 213 strains and associated genera.</title>
        <authorList>
            <person name="Sun Z."/>
            <person name="Harris H.M."/>
            <person name="McCann A."/>
            <person name="Guo C."/>
            <person name="Argimon S."/>
            <person name="Zhang W."/>
            <person name="Yang X."/>
            <person name="Jeffery I.B."/>
            <person name="Cooney J.C."/>
            <person name="Kagawa T.F."/>
            <person name="Liu W."/>
            <person name="Song Y."/>
            <person name="Salvetti E."/>
            <person name="Wrobel A."/>
            <person name="Rasinkangas P."/>
            <person name="Parkhill J."/>
            <person name="Rea M.C."/>
            <person name="O'Sullivan O."/>
            <person name="Ritari J."/>
            <person name="Douillard F.P."/>
            <person name="Paul Ross R."/>
            <person name="Yang R."/>
            <person name="Briner A.E."/>
            <person name="Felis G.E."/>
            <person name="de Vos W.M."/>
            <person name="Barrangou R."/>
            <person name="Klaenhammer T.R."/>
            <person name="Caufield P.W."/>
            <person name="Cui Y."/>
            <person name="Zhang H."/>
            <person name="O'Toole P.W."/>
        </authorList>
    </citation>
    <scope>NUCLEOTIDE SEQUENCE [LARGE SCALE GENOMIC DNA]</scope>
    <source>
        <strain evidence="6 9">ATCC BAA-66</strain>
        <strain evidence="7 8">DSM 13344</strain>
    </source>
</reference>